<dbReference type="GeneID" id="118424083"/>
<evidence type="ECO:0000256" key="2">
    <source>
        <dbReference type="ARBA" id="ARBA00019890"/>
    </source>
</evidence>
<dbReference type="GO" id="GO:0042246">
    <property type="term" value="P:tissue regeneration"/>
    <property type="evidence" value="ECO:0007669"/>
    <property type="project" value="InterPro"/>
</dbReference>
<dbReference type="AlphaFoldDB" id="A0A9J7LU00"/>
<dbReference type="GO" id="GO:0000302">
    <property type="term" value="P:response to reactive oxygen species"/>
    <property type="evidence" value="ECO:0000318"/>
    <property type="project" value="GO_Central"/>
</dbReference>
<organism evidence="6 7">
    <name type="scientific">Branchiostoma floridae</name>
    <name type="common">Florida lancelet</name>
    <name type="synonym">Amphioxus</name>
    <dbReference type="NCBI Taxonomy" id="7739"/>
    <lineage>
        <taxon>Eukaryota</taxon>
        <taxon>Metazoa</taxon>
        <taxon>Chordata</taxon>
        <taxon>Cephalochordata</taxon>
        <taxon>Leptocardii</taxon>
        <taxon>Amphioxiformes</taxon>
        <taxon>Branchiostomatidae</taxon>
        <taxon>Branchiostoma</taxon>
    </lineage>
</organism>
<evidence type="ECO:0000313" key="6">
    <source>
        <dbReference type="Proteomes" id="UP000001554"/>
    </source>
</evidence>
<dbReference type="PANTHER" id="PTHR10612:SF62">
    <property type="entry name" value="LIPOCALIN_CYTOSOLIC FATTY-ACID BINDING DOMAIN-CONTAINING PROTEIN"/>
    <property type="match status" value="1"/>
</dbReference>
<dbReference type="Gene3D" id="2.40.128.20">
    <property type="match status" value="1"/>
</dbReference>
<evidence type="ECO:0000259" key="5">
    <source>
        <dbReference type="Pfam" id="PF08212"/>
    </source>
</evidence>
<feature type="signal peptide" evidence="4">
    <location>
        <begin position="1"/>
        <end position="20"/>
    </location>
</feature>
<gene>
    <name evidence="7" type="primary">LOC118424083</name>
</gene>
<reference evidence="6" key="1">
    <citation type="journal article" date="2020" name="Nat. Ecol. Evol.">
        <title>Deeply conserved synteny resolves early events in vertebrate evolution.</title>
        <authorList>
            <person name="Simakov O."/>
            <person name="Marletaz F."/>
            <person name="Yue J.X."/>
            <person name="O'Connell B."/>
            <person name="Jenkins J."/>
            <person name="Brandt A."/>
            <person name="Calef R."/>
            <person name="Tung C.H."/>
            <person name="Huang T.K."/>
            <person name="Schmutz J."/>
            <person name="Satoh N."/>
            <person name="Yu J.K."/>
            <person name="Putnam N.H."/>
            <person name="Green R.E."/>
            <person name="Rokhsar D.S."/>
        </authorList>
    </citation>
    <scope>NUCLEOTIDE SEQUENCE [LARGE SCALE GENOMIC DNA]</scope>
    <source>
        <strain evidence="6">S238N-H82</strain>
    </source>
</reference>
<proteinExistence type="inferred from homology"/>
<dbReference type="InterPro" id="IPR000566">
    <property type="entry name" value="Lipocln_cytosolic_FA-bd_dom"/>
</dbReference>
<feature type="chain" id="PRO_5039967237" description="Apolipoprotein D" evidence="4">
    <location>
        <begin position="21"/>
        <end position="195"/>
    </location>
</feature>
<reference evidence="7" key="2">
    <citation type="submission" date="2025-08" db="UniProtKB">
        <authorList>
            <consortium name="RefSeq"/>
        </authorList>
    </citation>
    <scope>IDENTIFICATION</scope>
    <source>
        <strain evidence="7">S238N-H82</strain>
        <tissue evidence="7">Testes</tissue>
    </source>
</reference>
<dbReference type="GO" id="GO:0005737">
    <property type="term" value="C:cytoplasm"/>
    <property type="evidence" value="ECO:0000318"/>
    <property type="project" value="GO_Central"/>
</dbReference>
<feature type="domain" description="Lipocalin/cytosolic fatty-acid binding" evidence="5">
    <location>
        <begin position="37"/>
        <end position="187"/>
    </location>
</feature>
<evidence type="ECO:0000313" key="7">
    <source>
        <dbReference type="RefSeq" id="XP_035688464.1"/>
    </source>
</evidence>
<comment type="similarity">
    <text evidence="1 4">Belongs to the calycin superfamily. Lipocalin family.</text>
</comment>
<protein>
    <recommendedName>
        <fullName evidence="2">Apolipoprotein D</fullName>
    </recommendedName>
</protein>
<dbReference type="PRINTS" id="PR01219">
    <property type="entry name" value="APOLIPOPROTD"/>
</dbReference>
<dbReference type="SUPFAM" id="SSF50814">
    <property type="entry name" value="Lipocalins"/>
    <property type="match status" value="1"/>
</dbReference>
<evidence type="ECO:0000256" key="1">
    <source>
        <dbReference type="ARBA" id="ARBA00006889"/>
    </source>
</evidence>
<keyword evidence="3" id="KW-0873">Pyrrolidone carboxylic acid</keyword>
<dbReference type="Pfam" id="PF08212">
    <property type="entry name" value="Lipocalin_2"/>
    <property type="match status" value="1"/>
</dbReference>
<dbReference type="InterPro" id="IPR012674">
    <property type="entry name" value="Calycin"/>
</dbReference>
<dbReference type="InterPro" id="IPR022271">
    <property type="entry name" value="Lipocalin_ApoD"/>
</dbReference>
<keyword evidence="4" id="KW-0732">Signal</keyword>
<dbReference type="RefSeq" id="XP_035688464.1">
    <property type="nucleotide sequence ID" value="XM_035832571.1"/>
</dbReference>
<dbReference type="OrthoDB" id="565904at2759"/>
<evidence type="ECO:0000256" key="4">
    <source>
        <dbReference type="PIRNR" id="PIRNR036893"/>
    </source>
</evidence>
<dbReference type="PIRSF" id="PIRSF036893">
    <property type="entry name" value="Lipocalin_ApoD"/>
    <property type="match status" value="1"/>
</dbReference>
<dbReference type="GO" id="GO:0006869">
    <property type="term" value="P:lipid transport"/>
    <property type="evidence" value="ECO:0007669"/>
    <property type="project" value="InterPro"/>
</dbReference>
<dbReference type="Proteomes" id="UP000001554">
    <property type="component" value="Chromosome 10"/>
</dbReference>
<dbReference type="KEGG" id="bfo:118424083"/>
<dbReference type="GO" id="GO:0008289">
    <property type="term" value="F:lipid binding"/>
    <property type="evidence" value="ECO:0007669"/>
    <property type="project" value="InterPro"/>
</dbReference>
<dbReference type="OMA" id="WVEIARF"/>
<sequence length="195" mass="22095">MLLTVVVSAVLALSVPGAQAQVYGWGGCPNVPVAENFDVERWLGTWVEIARFPSSVEEDVDCGTDTYTTQQDGKIKFQYEGIRYGQAINHVDPLYAVFNPEEPAKFSVPYFSISFLPEMPYWILEIDHDPETGYFVGYTCMDAWVGNMQILWIFSKEREMDQERLNGILGRLEGYGVDVTQLEYVRQDDTCPALP</sequence>
<dbReference type="GO" id="GO:0006629">
    <property type="term" value="P:lipid metabolic process"/>
    <property type="evidence" value="ECO:0000318"/>
    <property type="project" value="GO_Central"/>
</dbReference>
<evidence type="ECO:0000256" key="3">
    <source>
        <dbReference type="ARBA" id="ARBA00023283"/>
    </source>
</evidence>
<keyword evidence="6" id="KW-1185">Reference proteome</keyword>
<accession>A0A9J7LU00</accession>
<dbReference type="GO" id="GO:0007420">
    <property type="term" value="P:brain development"/>
    <property type="evidence" value="ECO:0007669"/>
    <property type="project" value="InterPro"/>
</dbReference>
<name>A0A9J7LU00_BRAFL</name>
<dbReference type="InterPro" id="IPR002969">
    <property type="entry name" value="ApolipopD"/>
</dbReference>
<dbReference type="PANTHER" id="PTHR10612">
    <property type="entry name" value="APOLIPOPROTEIN D"/>
    <property type="match status" value="1"/>
</dbReference>